<accession>A0ABS4Q364</accession>
<reference evidence="2 3" key="1">
    <citation type="submission" date="2021-03" db="EMBL/GenBank/DDBJ databases">
        <title>Sequencing the genomes of 1000 actinobacteria strains.</title>
        <authorList>
            <person name="Klenk H.-P."/>
        </authorList>
    </citation>
    <scope>NUCLEOTIDE SEQUENCE [LARGE SCALE GENOMIC DNA]</scope>
    <source>
        <strain evidence="2 3">DSM 45510</strain>
    </source>
</reference>
<protein>
    <submittedName>
        <fullName evidence="2">Enzyme related to lactoylglutathione lyase</fullName>
    </submittedName>
</protein>
<dbReference type="RefSeq" id="WP_209668995.1">
    <property type="nucleotide sequence ID" value="NZ_JAGGMS010000001.1"/>
</dbReference>
<evidence type="ECO:0000313" key="3">
    <source>
        <dbReference type="Proteomes" id="UP000741013"/>
    </source>
</evidence>
<dbReference type="SUPFAM" id="SSF54593">
    <property type="entry name" value="Glyoxalase/Bleomycin resistance protein/Dihydroxybiphenyl dioxygenase"/>
    <property type="match status" value="2"/>
</dbReference>
<dbReference type="Proteomes" id="UP000741013">
    <property type="component" value="Unassembled WGS sequence"/>
</dbReference>
<dbReference type="Gene3D" id="3.10.180.10">
    <property type="entry name" value="2,3-Dihydroxybiphenyl 1,2-Dioxygenase, domain 1"/>
    <property type="match status" value="2"/>
</dbReference>
<dbReference type="InterPro" id="IPR004360">
    <property type="entry name" value="Glyas_Fos-R_dOase_dom"/>
</dbReference>
<dbReference type="PANTHER" id="PTHR33993">
    <property type="entry name" value="GLYOXALASE-RELATED"/>
    <property type="match status" value="1"/>
</dbReference>
<evidence type="ECO:0000259" key="1">
    <source>
        <dbReference type="PROSITE" id="PS51819"/>
    </source>
</evidence>
<dbReference type="EMBL" id="JAGGMS010000001">
    <property type="protein sequence ID" value="MBP2186126.1"/>
    <property type="molecule type" value="Genomic_DNA"/>
</dbReference>
<dbReference type="InterPro" id="IPR037523">
    <property type="entry name" value="VOC_core"/>
</dbReference>
<dbReference type="InterPro" id="IPR029068">
    <property type="entry name" value="Glyas_Bleomycin-R_OHBP_Dase"/>
</dbReference>
<dbReference type="PANTHER" id="PTHR33993:SF14">
    <property type="entry name" value="GB|AAF24581.1"/>
    <property type="match status" value="1"/>
</dbReference>
<name>A0ABS4Q364_9PSEU</name>
<feature type="domain" description="VOC" evidence="1">
    <location>
        <begin position="141"/>
        <end position="253"/>
    </location>
</feature>
<dbReference type="CDD" id="cd07247">
    <property type="entry name" value="SgaA_N_like"/>
    <property type="match status" value="2"/>
</dbReference>
<gene>
    <name evidence="2" type="ORF">JOM49_007652</name>
</gene>
<dbReference type="InterPro" id="IPR052164">
    <property type="entry name" value="Anthracycline_SecMetBiosynth"/>
</dbReference>
<proteinExistence type="predicted"/>
<comment type="caution">
    <text evidence="2">The sequence shown here is derived from an EMBL/GenBank/DDBJ whole genome shotgun (WGS) entry which is preliminary data.</text>
</comment>
<dbReference type="PROSITE" id="PS51819">
    <property type="entry name" value="VOC"/>
    <property type="match status" value="2"/>
</dbReference>
<sequence length="255" mass="26913">MPLRTTYAQGTPNWVDLQTSDQEAAKAFYGRLLGWEFNDEPVPGGSTYSMALKNGSEAAAIAPQTAEQRGRPPMWNTYFAVEDVDATAAKVEAGGGTLFTPVFDVLEFGRMVAGADPSGAAFCLWQAYSHIGASLVNEPGGVVWNELITSSPEQAVPFYQELLGLAVTETELDGEKYTMLQADGTDVAGVSQPPDVGLPNHWHVYFAVDDIAAAAAQTPSLGGAVLMAPFETPVGQMAMLADPQGAAFSIHQPGA</sequence>
<feature type="domain" description="VOC" evidence="1">
    <location>
        <begin position="11"/>
        <end position="127"/>
    </location>
</feature>
<organism evidence="2 3">
    <name type="scientific">Amycolatopsis magusensis</name>
    <dbReference type="NCBI Taxonomy" id="882444"/>
    <lineage>
        <taxon>Bacteria</taxon>
        <taxon>Bacillati</taxon>
        <taxon>Actinomycetota</taxon>
        <taxon>Actinomycetes</taxon>
        <taxon>Pseudonocardiales</taxon>
        <taxon>Pseudonocardiaceae</taxon>
        <taxon>Amycolatopsis</taxon>
    </lineage>
</organism>
<keyword evidence="3" id="KW-1185">Reference proteome</keyword>
<evidence type="ECO:0000313" key="2">
    <source>
        <dbReference type="EMBL" id="MBP2186126.1"/>
    </source>
</evidence>
<dbReference type="GO" id="GO:0016829">
    <property type="term" value="F:lyase activity"/>
    <property type="evidence" value="ECO:0007669"/>
    <property type="project" value="UniProtKB-KW"/>
</dbReference>
<keyword evidence="2" id="KW-0456">Lyase</keyword>
<dbReference type="Pfam" id="PF00903">
    <property type="entry name" value="Glyoxalase"/>
    <property type="match status" value="2"/>
</dbReference>